<dbReference type="Proteomes" id="UP000322245">
    <property type="component" value="Unassembled WGS sequence"/>
</dbReference>
<feature type="region of interest" description="Disordered" evidence="1">
    <location>
        <begin position="316"/>
        <end position="335"/>
    </location>
</feature>
<dbReference type="AlphaFoldDB" id="A0A5D3ATW5"/>
<keyword evidence="3" id="KW-1185">Reference proteome</keyword>
<gene>
    <name evidence="2" type="ORF">B9479_004435</name>
</gene>
<proteinExistence type="predicted"/>
<dbReference type="EMBL" id="NIDF01000050">
    <property type="protein sequence ID" value="TYJ54927.1"/>
    <property type="molecule type" value="Genomic_DNA"/>
</dbReference>
<accession>A0A5D3ATW5</accession>
<name>A0A5D3ATW5_9TREE</name>
<reference evidence="2 3" key="1">
    <citation type="submission" date="2017-05" db="EMBL/GenBank/DDBJ databases">
        <title>The Genome Sequence of Tsuchiyaea wingfieldii DSM 27421.</title>
        <authorList>
            <person name="Cuomo C."/>
            <person name="Passer A."/>
            <person name="Billmyre B."/>
            <person name="Heitman J."/>
        </authorList>
    </citation>
    <scope>NUCLEOTIDE SEQUENCE [LARGE SCALE GENOMIC DNA]</scope>
    <source>
        <strain evidence="2 3">DSM 27421</strain>
    </source>
</reference>
<organism evidence="2 3">
    <name type="scientific">Cryptococcus floricola</name>
    <dbReference type="NCBI Taxonomy" id="2591691"/>
    <lineage>
        <taxon>Eukaryota</taxon>
        <taxon>Fungi</taxon>
        <taxon>Dikarya</taxon>
        <taxon>Basidiomycota</taxon>
        <taxon>Agaricomycotina</taxon>
        <taxon>Tremellomycetes</taxon>
        <taxon>Tremellales</taxon>
        <taxon>Cryptococcaceae</taxon>
        <taxon>Cryptococcus</taxon>
    </lineage>
</organism>
<feature type="compositionally biased region" description="Basic and acidic residues" evidence="1">
    <location>
        <begin position="316"/>
        <end position="329"/>
    </location>
</feature>
<feature type="region of interest" description="Disordered" evidence="1">
    <location>
        <begin position="88"/>
        <end position="130"/>
    </location>
</feature>
<comment type="caution">
    <text evidence="2">The sequence shown here is derived from an EMBL/GenBank/DDBJ whole genome shotgun (WGS) entry which is preliminary data.</text>
</comment>
<evidence type="ECO:0000313" key="3">
    <source>
        <dbReference type="Proteomes" id="UP000322245"/>
    </source>
</evidence>
<feature type="region of interest" description="Disordered" evidence="1">
    <location>
        <begin position="146"/>
        <end position="180"/>
    </location>
</feature>
<evidence type="ECO:0000313" key="2">
    <source>
        <dbReference type="EMBL" id="TYJ54927.1"/>
    </source>
</evidence>
<feature type="compositionally biased region" description="Low complexity" evidence="1">
    <location>
        <begin position="24"/>
        <end position="54"/>
    </location>
</feature>
<sequence>MTSLLSRALISPVKQDKNTRITGLSLSPRKSLKSLFSLSRSSSSPRPSPRSQKTSSDHSVITPSAPDEDRAEPTIKLVLKQTPSPVKRKLVVINRTPPRRTPGAHSSPENLDRPHTPASPTPQKARHPAAHLHMSAAPVANIARPSVGRRATSHTSSQTINDRPKDRSIHPKAKASKTDQVIPTRHRLLHAIPFRAAEVDVFKFQEEVGEDEEVMDMVMDALEKIQEQGNANCERMIAQEIARIDTTTLSALLDPSDATTYLQLCMNMALAQLEDMDEELSGYRVRLMSVEEDKSVIISDARTLFKKRSMQRKLAKESRRMHEKTEARHLSMARI</sequence>
<protein>
    <submittedName>
        <fullName evidence="2">Uncharacterized protein</fullName>
    </submittedName>
</protein>
<evidence type="ECO:0000256" key="1">
    <source>
        <dbReference type="SAM" id="MobiDB-lite"/>
    </source>
</evidence>
<feature type="region of interest" description="Disordered" evidence="1">
    <location>
        <begin position="12"/>
        <end position="72"/>
    </location>
</feature>